<reference evidence="5" key="2">
    <citation type="submission" date="2021-05" db="UniProtKB">
        <authorList>
            <consortium name="EnsemblPlants"/>
        </authorList>
    </citation>
    <scope>IDENTIFICATION</scope>
    <source>
        <strain evidence="5">subsp. malaccensis</strain>
    </source>
</reference>
<dbReference type="SUPFAM" id="SSF53756">
    <property type="entry name" value="UDP-Glycosyltransferase/glycogen phosphorylase"/>
    <property type="match status" value="1"/>
</dbReference>
<keyword evidence="3" id="KW-0808">Transferase</keyword>
<evidence type="ECO:0000313" key="6">
    <source>
        <dbReference type="Proteomes" id="UP000012960"/>
    </source>
</evidence>
<dbReference type="PANTHER" id="PTHR48048">
    <property type="entry name" value="GLYCOSYLTRANSFERASE"/>
    <property type="match status" value="1"/>
</dbReference>
<evidence type="ECO:0000256" key="3">
    <source>
        <dbReference type="ARBA" id="ARBA00022679"/>
    </source>
</evidence>
<gene>
    <name evidence="4" type="ORF">GSMUA_306870.1</name>
</gene>
<reference evidence="4" key="1">
    <citation type="submission" date="2021-03" db="EMBL/GenBank/DDBJ databases">
        <authorList>
            <consortium name="Genoscope - CEA"/>
            <person name="William W."/>
        </authorList>
    </citation>
    <scope>NUCLEOTIDE SEQUENCE</scope>
    <source>
        <strain evidence="4">Doubled-haploid Pahang</strain>
    </source>
</reference>
<keyword evidence="2" id="KW-0328">Glycosyltransferase</keyword>
<evidence type="ECO:0000256" key="1">
    <source>
        <dbReference type="ARBA" id="ARBA00009995"/>
    </source>
</evidence>
<dbReference type="InterPro" id="IPR002213">
    <property type="entry name" value="UDP_glucos_trans"/>
</dbReference>
<dbReference type="GO" id="GO:0035251">
    <property type="term" value="F:UDP-glucosyltransferase activity"/>
    <property type="evidence" value="ECO:0007669"/>
    <property type="project" value="InterPro"/>
</dbReference>
<comment type="similarity">
    <text evidence="1">Belongs to the UDP-glycosyltransferase family.</text>
</comment>
<dbReference type="Pfam" id="PF00201">
    <property type="entry name" value="UDPGT"/>
    <property type="match status" value="1"/>
</dbReference>
<dbReference type="OMA" id="IDEWRKN"/>
<dbReference type="EMBL" id="HG996476">
    <property type="protein sequence ID" value="CAG1852461.1"/>
    <property type="molecule type" value="Genomic_DNA"/>
</dbReference>
<proteinExistence type="inferred from homology"/>
<evidence type="ECO:0000313" key="4">
    <source>
        <dbReference type="EMBL" id="CAG1852461.1"/>
    </source>
</evidence>
<dbReference type="EnsemblPlants" id="Ma10_t00080.1">
    <property type="protein sequence ID" value="Ma10_p00080.1"/>
    <property type="gene ID" value="Ma10_g00080"/>
</dbReference>
<sequence>MLINTFQVLEPAALAALNGGEQPDRSVVYVSFGSQTAMSTELMKELGSGRERSGCRFLWVVKSKRVKERGLVVKQWVEQEKISKYRAVGGFVSHCGWNSVTEAALHGVNVLAWPTLGDQRVYATIPAWSGLGMWVEKRSWETEEVAVKGDEICERVRETMRDQVLSALAARMREVAVAAVGDGGSSYEALTQFIDRMKKV</sequence>
<dbReference type="CDD" id="cd03784">
    <property type="entry name" value="GT1_Gtf-like"/>
    <property type="match status" value="1"/>
</dbReference>
<evidence type="ECO:0000313" key="5">
    <source>
        <dbReference type="EnsemblPlants" id="Ma10_p00080.1"/>
    </source>
</evidence>
<name>A0A804KQX4_MUSAM</name>
<dbReference type="Proteomes" id="UP000012960">
    <property type="component" value="Unplaced"/>
</dbReference>
<evidence type="ECO:0000256" key="2">
    <source>
        <dbReference type="ARBA" id="ARBA00022676"/>
    </source>
</evidence>
<organism evidence="5 6">
    <name type="scientific">Musa acuminata subsp. malaccensis</name>
    <name type="common">Wild banana</name>
    <name type="synonym">Musa malaccensis</name>
    <dbReference type="NCBI Taxonomy" id="214687"/>
    <lineage>
        <taxon>Eukaryota</taxon>
        <taxon>Viridiplantae</taxon>
        <taxon>Streptophyta</taxon>
        <taxon>Embryophyta</taxon>
        <taxon>Tracheophyta</taxon>
        <taxon>Spermatophyta</taxon>
        <taxon>Magnoliopsida</taxon>
        <taxon>Liliopsida</taxon>
        <taxon>Zingiberales</taxon>
        <taxon>Musaceae</taxon>
        <taxon>Musa</taxon>
    </lineage>
</organism>
<dbReference type="Gramene" id="Ma10_t00080.1">
    <property type="protein sequence ID" value="Ma10_p00080.1"/>
    <property type="gene ID" value="Ma10_g00080"/>
</dbReference>
<dbReference type="InParanoid" id="A0A804KQX4"/>
<dbReference type="PANTHER" id="PTHR48048:SF76">
    <property type="entry name" value="UDP-GLYCOSYLTRANSFERASE 708D1-LIKE"/>
    <property type="match status" value="1"/>
</dbReference>
<protein>
    <submittedName>
        <fullName evidence="4">(wild Malaysian banana) hypothetical protein</fullName>
    </submittedName>
</protein>
<dbReference type="Gene3D" id="3.40.50.2000">
    <property type="entry name" value="Glycogen Phosphorylase B"/>
    <property type="match status" value="2"/>
</dbReference>
<accession>A0A804KQX4</accession>
<dbReference type="AlphaFoldDB" id="A0A804KQX4"/>
<dbReference type="InterPro" id="IPR050481">
    <property type="entry name" value="UDP-glycosyltransf_plant"/>
</dbReference>
<keyword evidence="6" id="KW-1185">Reference proteome</keyword>